<dbReference type="EMBL" id="UINC01204517">
    <property type="protein sequence ID" value="SVE25280.1"/>
    <property type="molecule type" value="Genomic_DNA"/>
</dbReference>
<name>A0A383BZQ4_9ZZZZ</name>
<dbReference type="Pfam" id="PF14099">
    <property type="entry name" value="Polysacc_lyase"/>
    <property type="match status" value="1"/>
</dbReference>
<gene>
    <name evidence="1" type="ORF">METZ01_LOCUS478134</name>
</gene>
<protein>
    <submittedName>
        <fullName evidence="1">Uncharacterized protein</fullName>
    </submittedName>
</protein>
<reference evidence="1" key="1">
    <citation type="submission" date="2018-05" db="EMBL/GenBank/DDBJ databases">
        <authorList>
            <person name="Lanie J.A."/>
            <person name="Ng W.-L."/>
            <person name="Kazmierczak K.M."/>
            <person name="Andrzejewski T.M."/>
            <person name="Davidsen T.M."/>
            <person name="Wayne K.J."/>
            <person name="Tettelin H."/>
            <person name="Glass J.I."/>
            <person name="Rusch D."/>
            <person name="Podicherti R."/>
            <person name="Tsui H.-C.T."/>
            <person name="Winkler M.E."/>
        </authorList>
    </citation>
    <scope>NUCLEOTIDE SEQUENCE</scope>
</reference>
<accession>A0A383BZQ4</accession>
<dbReference type="AlphaFoldDB" id="A0A383BZQ4"/>
<evidence type="ECO:0000313" key="1">
    <source>
        <dbReference type="EMBL" id="SVE25280.1"/>
    </source>
</evidence>
<sequence>MLWSSYSFAGVEEVIKEIKKNKDLAQGFNKVKEYDKRNNWRVTNYKILEADKNTRKHVLQIVKKSEGYPVRFGEESLRFEVRAGDGWGWDARNDRERVELTICCVNKKTTWTAWSLYLPDDHEIIFPAKTMLAQFHNDADNPPAFTFQNQSDTRGNEGGGYWIEVDHYIDGGNNIPKKLLDISEMNGKWNDVLVNAKWTHKDDGF</sequence>
<proteinExistence type="predicted"/>
<dbReference type="InterPro" id="IPR025975">
    <property type="entry name" value="Polysacc_lyase"/>
</dbReference>
<feature type="non-terminal residue" evidence="1">
    <location>
        <position position="205"/>
    </location>
</feature>
<organism evidence="1">
    <name type="scientific">marine metagenome</name>
    <dbReference type="NCBI Taxonomy" id="408172"/>
    <lineage>
        <taxon>unclassified sequences</taxon>
        <taxon>metagenomes</taxon>
        <taxon>ecological metagenomes</taxon>
    </lineage>
</organism>
<dbReference type="Gene3D" id="2.60.120.200">
    <property type="match status" value="1"/>
</dbReference>